<name>A0A382N9C0_9ZZZZ</name>
<gene>
    <name evidence="1" type="ORF">METZ01_LOCUS309789</name>
</gene>
<accession>A0A382N9C0</accession>
<proteinExistence type="predicted"/>
<feature type="non-terminal residue" evidence="1">
    <location>
        <position position="35"/>
    </location>
</feature>
<dbReference type="EMBL" id="UINC01098423">
    <property type="protein sequence ID" value="SVC56935.1"/>
    <property type="molecule type" value="Genomic_DNA"/>
</dbReference>
<dbReference type="AlphaFoldDB" id="A0A382N9C0"/>
<protein>
    <submittedName>
        <fullName evidence="1">Uncharacterized protein</fullName>
    </submittedName>
</protein>
<organism evidence="1">
    <name type="scientific">marine metagenome</name>
    <dbReference type="NCBI Taxonomy" id="408172"/>
    <lineage>
        <taxon>unclassified sequences</taxon>
        <taxon>metagenomes</taxon>
        <taxon>ecological metagenomes</taxon>
    </lineage>
</organism>
<evidence type="ECO:0000313" key="1">
    <source>
        <dbReference type="EMBL" id="SVC56935.1"/>
    </source>
</evidence>
<sequence length="35" mass="3946">MEANFNVHLGKKLRMRRLSLGLTQTKVASAINVTF</sequence>
<dbReference type="SUPFAM" id="SSF47413">
    <property type="entry name" value="lambda repressor-like DNA-binding domains"/>
    <property type="match status" value="1"/>
</dbReference>
<reference evidence="1" key="1">
    <citation type="submission" date="2018-05" db="EMBL/GenBank/DDBJ databases">
        <authorList>
            <person name="Lanie J.A."/>
            <person name="Ng W.-L."/>
            <person name="Kazmierczak K.M."/>
            <person name="Andrzejewski T.M."/>
            <person name="Davidsen T.M."/>
            <person name="Wayne K.J."/>
            <person name="Tettelin H."/>
            <person name="Glass J.I."/>
            <person name="Rusch D."/>
            <person name="Podicherti R."/>
            <person name="Tsui H.-C.T."/>
            <person name="Winkler M.E."/>
        </authorList>
    </citation>
    <scope>NUCLEOTIDE SEQUENCE</scope>
</reference>
<dbReference type="InterPro" id="IPR010982">
    <property type="entry name" value="Lambda_DNA-bd_dom_sf"/>
</dbReference>
<dbReference type="GO" id="GO:0003677">
    <property type="term" value="F:DNA binding"/>
    <property type="evidence" value="ECO:0007669"/>
    <property type="project" value="InterPro"/>
</dbReference>
<dbReference type="Gene3D" id="1.10.260.40">
    <property type="entry name" value="lambda repressor-like DNA-binding domains"/>
    <property type="match status" value="1"/>
</dbReference>